<reference evidence="2" key="1">
    <citation type="journal article" date="2019" name="Int. J. Syst. Evol. Microbiol.">
        <title>The Global Catalogue of Microorganisms (GCM) 10K type strain sequencing project: providing services to taxonomists for standard genome sequencing and annotation.</title>
        <authorList>
            <consortium name="The Broad Institute Genomics Platform"/>
            <consortium name="The Broad Institute Genome Sequencing Center for Infectious Disease"/>
            <person name="Wu L."/>
            <person name="Ma J."/>
        </authorList>
    </citation>
    <scope>NUCLEOTIDE SEQUENCE [LARGE SCALE GENOMIC DNA]</scope>
    <source>
        <strain evidence="2">JCM 17564</strain>
    </source>
</reference>
<organism evidence="1 2">
    <name type="scientific">Sphingomonas rosea</name>
    <dbReference type="NCBI Taxonomy" id="335605"/>
    <lineage>
        <taxon>Bacteria</taxon>
        <taxon>Pseudomonadati</taxon>
        <taxon>Pseudomonadota</taxon>
        <taxon>Alphaproteobacteria</taxon>
        <taxon>Sphingomonadales</taxon>
        <taxon>Sphingomonadaceae</taxon>
        <taxon>Sphingomonas</taxon>
    </lineage>
</organism>
<gene>
    <name evidence="1" type="ORF">GCM10022281_24670</name>
</gene>
<evidence type="ECO:0000313" key="2">
    <source>
        <dbReference type="Proteomes" id="UP001424459"/>
    </source>
</evidence>
<name>A0ABP7UFZ8_9SPHN</name>
<comment type="caution">
    <text evidence="1">The sequence shown here is derived from an EMBL/GenBank/DDBJ whole genome shotgun (WGS) entry which is preliminary data.</text>
</comment>
<evidence type="ECO:0000313" key="1">
    <source>
        <dbReference type="EMBL" id="GAA4042548.1"/>
    </source>
</evidence>
<sequence>MNRPRMTAYATSLLRCLMQRAGEDRNRISLGHWSTTDWHSLTLEGERHEASFVVSGDKAEAFTALWLAGLCDAEFDLPRGFVADIEVTSPPMKRPDGSVEVEIGALTLDD</sequence>
<dbReference type="Proteomes" id="UP001424459">
    <property type="component" value="Unassembled WGS sequence"/>
</dbReference>
<dbReference type="EMBL" id="BAABBR010000001">
    <property type="protein sequence ID" value="GAA4042548.1"/>
    <property type="molecule type" value="Genomic_DNA"/>
</dbReference>
<protein>
    <submittedName>
        <fullName evidence="1">Uncharacterized protein</fullName>
    </submittedName>
</protein>
<proteinExistence type="predicted"/>
<accession>A0ABP7UFZ8</accession>
<keyword evidence="2" id="KW-1185">Reference proteome</keyword>